<evidence type="ECO:0000256" key="1">
    <source>
        <dbReference type="SAM" id="Phobius"/>
    </source>
</evidence>
<keyword evidence="1" id="KW-1133">Transmembrane helix</keyword>
<name>A0A5C6WAJ4_9BACI</name>
<dbReference type="AlphaFoldDB" id="A0A5C6WAJ4"/>
<evidence type="ECO:0008006" key="4">
    <source>
        <dbReference type="Google" id="ProtNLM"/>
    </source>
</evidence>
<evidence type="ECO:0000313" key="3">
    <source>
        <dbReference type="Proteomes" id="UP000321363"/>
    </source>
</evidence>
<organism evidence="2 3">
    <name type="scientific">Metabacillus litoralis</name>
    <dbReference type="NCBI Taxonomy" id="152268"/>
    <lineage>
        <taxon>Bacteria</taxon>
        <taxon>Bacillati</taxon>
        <taxon>Bacillota</taxon>
        <taxon>Bacilli</taxon>
        <taxon>Bacillales</taxon>
        <taxon>Bacillaceae</taxon>
        <taxon>Metabacillus</taxon>
    </lineage>
</organism>
<reference evidence="2 3" key="1">
    <citation type="journal article" date="2005" name="Int. J. Syst. Evol. Microbiol.">
        <title>Bacillus litoralis sp. nov., isolated from a tidal flat of the Yellow Sea in Korea.</title>
        <authorList>
            <person name="Yoon J.H."/>
            <person name="Oh T.K."/>
        </authorList>
    </citation>
    <scope>NUCLEOTIDE SEQUENCE [LARGE SCALE GENOMIC DNA]</scope>
    <source>
        <strain evidence="2 3">SW-211</strain>
    </source>
</reference>
<feature type="transmembrane region" description="Helical" evidence="1">
    <location>
        <begin position="39"/>
        <end position="61"/>
    </location>
</feature>
<gene>
    <name evidence="2" type="ORF">FS935_01575</name>
</gene>
<dbReference type="EMBL" id="VOQF01000001">
    <property type="protein sequence ID" value="TXC92909.1"/>
    <property type="molecule type" value="Genomic_DNA"/>
</dbReference>
<proteinExistence type="predicted"/>
<keyword evidence="1" id="KW-0812">Transmembrane</keyword>
<feature type="transmembrane region" description="Helical" evidence="1">
    <location>
        <begin position="67"/>
        <end position="92"/>
    </location>
</feature>
<evidence type="ECO:0000313" key="2">
    <source>
        <dbReference type="EMBL" id="TXC92909.1"/>
    </source>
</evidence>
<accession>A0A5C6WAJ4</accession>
<dbReference type="RefSeq" id="WP_146945771.1">
    <property type="nucleotide sequence ID" value="NZ_VOQF01000001.1"/>
</dbReference>
<feature type="transmembrane region" description="Helical" evidence="1">
    <location>
        <begin position="6"/>
        <end position="27"/>
    </location>
</feature>
<sequence length="95" mass="10664">MDTSILNIFISFLLPLIIIVASVYWTMKISYSKKFLPTIILIVLAILVFILPLLLAFFNVIDGGFSVGIISVYFSFSLIFGCLINFIVILAIKKK</sequence>
<keyword evidence="1" id="KW-0472">Membrane</keyword>
<comment type="caution">
    <text evidence="2">The sequence shown here is derived from an EMBL/GenBank/DDBJ whole genome shotgun (WGS) entry which is preliminary data.</text>
</comment>
<dbReference type="Proteomes" id="UP000321363">
    <property type="component" value="Unassembled WGS sequence"/>
</dbReference>
<protein>
    <recommendedName>
        <fullName evidence="4">YesK-like protein</fullName>
    </recommendedName>
</protein>
<keyword evidence="3" id="KW-1185">Reference proteome</keyword>